<evidence type="ECO:0000256" key="1">
    <source>
        <dbReference type="ARBA" id="ARBA00004651"/>
    </source>
</evidence>
<comment type="subcellular location">
    <subcellularLocation>
        <location evidence="1">Cell membrane</location>
        <topology evidence="1">Multi-pass membrane protein</topology>
    </subcellularLocation>
</comment>
<evidence type="ECO:0000256" key="3">
    <source>
        <dbReference type="ARBA" id="ARBA00022692"/>
    </source>
</evidence>
<evidence type="ECO:0000256" key="5">
    <source>
        <dbReference type="ARBA" id="ARBA00023136"/>
    </source>
</evidence>
<keyword evidence="8" id="KW-1185">Reference proteome</keyword>
<organism evidence="7 8">
    <name type="scientific">Peribacillus deserti</name>
    <dbReference type="NCBI Taxonomy" id="673318"/>
    <lineage>
        <taxon>Bacteria</taxon>
        <taxon>Bacillati</taxon>
        <taxon>Bacillota</taxon>
        <taxon>Bacilli</taxon>
        <taxon>Bacillales</taxon>
        <taxon>Bacillaceae</taxon>
        <taxon>Peribacillus</taxon>
    </lineage>
</organism>
<reference evidence="7 8" key="1">
    <citation type="submission" date="2017-11" db="EMBL/GenBank/DDBJ databases">
        <title>Comparitive Functional Genomics of Dry Heat Resistant strains isolated from the Viking Spacecraft.</title>
        <authorList>
            <person name="Seuylemezian A."/>
            <person name="Cooper K."/>
            <person name="Vaishampayan P."/>
        </authorList>
    </citation>
    <scope>NUCLEOTIDE SEQUENCE [LARGE SCALE GENOMIC DNA]</scope>
    <source>
        <strain evidence="7 8">V1-29</strain>
    </source>
</reference>
<dbReference type="GO" id="GO:0015171">
    <property type="term" value="F:amino acid transmembrane transporter activity"/>
    <property type="evidence" value="ECO:0007669"/>
    <property type="project" value="TreeGrafter"/>
</dbReference>
<feature type="transmembrane region" description="Helical" evidence="6">
    <location>
        <begin position="117"/>
        <end position="139"/>
    </location>
</feature>
<dbReference type="InterPro" id="IPR001123">
    <property type="entry name" value="LeuE-type"/>
</dbReference>
<dbReference type="PANTHER" id="PTHR30086:SF20">
    <property type="entry name" value="ARGININE EXPORTER PROTEIN ARGO-RELATED"/>
    <property type="match status" value="1"/>
</dbReference>
<feature type="transmembrane region" description="Helical" evidence="6">
    <location>
        <begin position="45"/>
        <end position="73"/>
    </location>
</feature>
<accession>A0A2N5M6I7</accession>
<feature type="transmembrane region" description="Helical" evidence="6">
    <location>
        <begin position="12"/>
        <end position="33"/>
    </location>
</feature>
<protein>
    <submittedName>
        <fullName evidence="7">Amino acid transporter</fullName>
    </submittedName>
</protein>
<dbReference type="EMBL" id="PGUY01000031">
    <property type="protein sequence ID" value="PLT29955.1"/>
    <property type="molecule type" value="Genomic_DNA"/>
</dbReference>
<name>A0A2N5M6I7_9BACI</name>
<gene>
    <name evidence="7" type="ORF">CUU66_10535</name>
</gene>
<dbReference type="OrthoDB" id="5638726at2"/>
<feature type="transmembrane region" description="Helical" evidence="6">
    <location>
        <begin position="151"/>
        <end position="175"/>
    </location>
</feature>
<proteinExistence type="predicted"/>
<keyword evidence="2" id="KW-1003">Cell membrane</keyword>
<dbReference type="Pfam" id="PF01810">
    <property type="entry name" value="LysE"/>
    <property type="match status" value="1"/>
</dbReference>
<feature type="transmembrane region" description="Helical" evidence="6">
    <location>
        <begin position="187"/>
        <end position="207"/>
    </location>
</feature>
<evidence type="ECO:0000256" key="6">
    <source>
        <dbReference type="SAM" id="Phobius"/>
    </source>
</evidence>
<keyword evidence="5 6" id="KW-0472">Membrane</keyword>
<dbReference type="Proteomes" id="UP000234748">
    <property type="component" value="Unassembled WGS sequence"/>
</dbReference>
<evidence type="ECO:0000313" key="8">
    <source>
        <dbReference type="Proteomes" id="UP000234748"/>
    </source>
</evidence>
<sequence length="208" mass="22444">MEGRITLEAIIIHGVLLAFGLILPLGVQNVFIFQQGAYHKDFIRALPAVLTAAICDLVLITLAIGGVSVIVLANPVFKTVLITVGCLFLIYMGWVTWNTKNQQGTMEGEAFTGRKQIIFAASVSLLNPHAILDTIGVIGTSSLQYSGMDRWVFAAACVAVSWIWFFGLAAAGRFFGKIDQTGKLMSLVNKCSAIIIWGVAVLLIKSLL</sequence>
<dbReference type="PANTHER" id="PTHR30086">
    <property type="entry name" value="ARGININE EXPORTER PROTEIN ARGO"/>
    <property type="match status" value="1"/>
</dbReference>
<keyword evidence="4 6" id="KW-1133">Transmembrane helix</keyword>
<dbReference type="AlphaFoldDB" id="A0A2N5M6I7"/>
<feature type="transmembrane region" description="Helical" evidence="6">
    <location>
        <begin position="79"/>
        <end position="97"/>
    </location>
</feature>
<evidence type="ECO:0000256" key="4">
    <source>
        <dbReference type="ARBA" id="ARBA00022989"/>
    </source>
</evidence>
<comment type="caution">
    <text evidence="7">The sequence shown here is derived from an EMBL/GenBank/DDBJ whole genome shotgun (WGS) entry which is preliminary data.</text>
</comment>
<dbReference type="GO" id="GO:0005886">
    <property type="term" value="C:plasma membrane"/>
    <property type="evidence" value="ECO:0007669"/>
    <property type="project" value="UniProtKB-SubCell"/>
</dbReference>
<keyword evidence="3 6" id="KW-0812">Transmembrane</keyword>
<evidence type="ECO:0000313" key="7">
    <source>
        <dbReference type="EMBL" id="PLT29955.1"/>
    </source>
</evidence>
<evidence type="ECO:0000256" key="2">
    <source>
        <dbReference type="ARBA" id="ARBA00022475"/>
    </source>
</evidence>